<feature type="compositionally biased region" description="Low complexity" evidence="1">
    <location>
        <begin position="59"/>
        <end position="80"/>
    </location>
</feature>
<feature type="region of interest" description="Disordered" evidence="1">
    <location>
        <begin position="223"/>
        <end position="247"/>
    </location>
</feature>
<accession>W2W3A5</accession>
<dbReference type="OrthoDB" id="144638at2759"/>
<gene>
    <name evidence="2" type="ORF">F441_18279</name>
</gene>
<feature type="region of interest" description="Disordered" evidence="1">
    <location>
        <begin position="59"/>
        <end position="98"/>
    </location>
</feature>
<feature type="region of interest" description="Disordered" evidence="1">
    <location>
        <begin position="135"/>
        <end position="171"/>
    </location>
</feature>
<evidence type="ECO:0000313" key="3">
    <source>
        <dbReference type="Proteomes" id="UP000018958"/>
    </source>
</evidence>
<dbReference type="Proteomes" id="UP000018958">
    <property type="component" value="Unassembled WGS sequence"/>
</dbReference>
<dbReference type="EMBL" id="ANIX01003624">
    <property type="protein sequence ID" value="ETP05032.1"/>
    <property type="molecule type" value="Genomic_DNA"/>
</dbReference>
<name>W2W3A5_PHYNI</name>
<proteinExistence type="predicted"/>
<sequence length="274" mass="29223">MVQPIGKVLRDSEVTARDLSFKSAPGDAQLVAAAEVVRQTYTADILAAEARIQATAATRCPAPTTQSPAPATQVPASSAARTASGAVPSTLSPRTPPIRHAKARWSLVQSASPMAIMPPRSIRSVVQPLLATSPHLQNSDSASACEDTQITDNESVESAYSPSEPEQDDDCEDAEILTRGYALLADTTDDFNAVNDCNVRDSYGAIASGDEAENDDVEIGEYDSDGAIDGSLAPEDNCDDPAESDEQKFSLESSFWRSLVMKMKFLQGTCERTY</sequence>
<dbReference type="AlphaFoldDB" id="W2W3A5"/>
<comment type="caution">
    <text evidence="2">The sequence shown here is derived from an EMBL/GenBank/DDBJ whole genome shotgun (WGS) entry which is preliminary data.</text>
</comment>
<evidence type="ECO:0000256" key="1">
    <source>
        <dbReference type="SAM" id="MobiDB-lite"/>
    </source>
</evidence>
<protein>
    <submittedName>
        <fullName evidence="2">Uncharacterized protein</fullName>
    </submittedName>
</protein>
<feature type="compositionally biased region" description="Polar residues" evidence="1">
    <location>
        <begin position="135"/>
        <end position="161"/>
    </location>
</feature>
<evidence type="ECO:0000313" key="2">
    <source>
        <dbReference type="EMBL" id="ETP05032.1"/>
    </source>
</evidence>
<reference evidence="2 3" key="1">
    <citation type="submission" date="2013-11" db="EMBL/GenBank/DDBJ databases">
        <title>The Genome Sequence of Phytophthora parasitica CJ01A1.</title>
        <authorList>
            <consortium name="The Broad Institute Genomics Platform"/>
            <person name="Russ C."/>
            <person name="Tyler B."/>
            <person name="Panabieres F."/>
            <person name="Shan W."/>
            <person name="Tripathy S."/>
            <person name="Grunwald N."/>
            <person name="Machado M."/>
            <person name="Johnson C.S."/>
            <person name="Walker B."/>
            <person name="Young S.K."/>
            <person name="Zeng Q."/>
            <person name="Gargeya S."/>
            <person name="Fitzgerald M."/>
            <person name="Haas B."/>
            <person name="Abouelleil A."/>
            <person name="Allen A.W."/>
            <person name="Alvarado L."/>
            <person name="Arachchi H.M."/>
            <person name="Berlin A.M."/>
            <person name="Chapman S.B."/>
            <person name="Gainer-Dewar J."/>
            <person name="Goldberg J."/>
            <person name="Griggs A."/>
            <person name="Gujja S."/>
            <person name="Hansen M."/>
            <person name="Howarth C."/>
            <person name="Imamovic A."/>
            <person name="Ireland A."/>
            <person name="Larimer J."/>
            <person name="McCowan C."/>
            <person name="Murphy C."/>
            <person name="Pearson M."/>
            <person name="Poon T.W."/>
            <person name="Priest M."/>
            <person name="Roberts A."/>
            <person name="Saif S."/>
            <person name="Shea T."/>
            <person name="Sisk P."/>
            <person name="Sykes S."/>
            <person name="Wortman J."/>
            <person name="Nusbaum C."/>
            <person name="Birren B."/>
        </authorList>
    </citation>
    <scope>NUCLEOTIDE SEQUENCE [LARGE SCALE GENOMIC DNA]</scope>
    <source>
        <strain evidence="2 3">CJ01A1</strain>
    </source>
</reference>
<organism evidence="2 3">
    <name type="scientific">Phytophthora nicotianae CJ01A1</name>
    <dbReference type="NCBI Taxonomy" id="1317063"/>
    <lineage>
        <taxon>Eukaryota</taxon>
        <taxon>Sar</taxon>
        <taxon>Stramenopiles</taxon>
        <taxon>Oomycota</taxon>
        <taxon>Peronosporomycetes</taxon>
        <taxon>Peronosporales</taxon>
        <taxon>Peronosporaceae</taxon>
        <taxon>Phytophthora</taxon>
    </lineage>
</organism>